<dbReference type="CDD" id="cd14498">
    <property type="entry name" value="DSP"/>
    <property type="match status" value="1"/>
</dbReference>
<evidence type="ECO:0000256" key="4">
    <source>
        <dbReference type="SAM" id="MobiDB-lite"/>
    </source>
</evidence>
<dbReference type="SMART" id="SM00195">
    <property type="entry name" value="DSPc"/>
    <property type="match status" value="1"/>
</dbReference>
<reference evidence="8" key="1">
    <citation type="submission" date="2016-09" db="EMBL/GenBank/DDBJ databases">
        <authorList>
            <person name="Jeantristanb JTB J.-T."/>
            <person name="Ricardo R."/>
        </authorList>
    </citation>
    <scope>NUCLEOTIDE SEQUENCE [LARGE SCALE GENOMIC DNA]</scope>
</reference>
<dbReference type="InterPro" id="IPR020422">
    <property type="entry name" value="TYR_PHOSPHATASE_DUAL_dom"/>
</dbReference>
<feature type="domain" description="Tyrosine-protein phosphatase" evidence="5">
    <location>
        <begin position="66"/>
        <end position="207"/>
    </location>
</feature>
<dbReference type="InterPro" id="IPR029021">
    <property type="entry name" value="Prot-tyrosine_phosphatase-like"/>
</dbReference>
<dbReference type="PANTHER" id="PTHR45961:SF6">
    <property type="entry name" value="IP21249P"/>
    <property type="match status" value="1"/>
</dbReference>
<dbReference type="InterPro" id="IPR000340">
    <property type="entry name" value="Dual-sp_phosphatase_cat-dom"/>
</dbReference>
<evidence type="ECO:0000259" key="6">
    <source>
        <dbReference type="PROSITE" id="PS50056"/>
    </source>
</evidence>
<feature type="domain" description="Tyrosine specific protein phosphatases" evidence="6">
    <location>
        <begin position="127"/>
        <end position="196"/>
    </location>
</feature>
<accession>A0A238FAA0</accession>
<evidence type="ECO:0000256" key="2">
    <source>
        <dbReference type="ARBA" id="ARBA00022801"/>
    </source>
</evidence>
<feature type="region of interest" description="Disordered" evidence="4">
    <location>
        <begin position="1"/>
        <end position="66"/>
    </location>
</feature>
<dbReference type="AlphaFoldDB" id="A0A238FAA0"/>
<dbReference type="STRING" id="269621.A0A238FAA0"/>
<dbReference type="PANTHER" id="PTHR45961">
    <property type="entry name" value="IP21249P"/>
    <property type="match status" value="1"/>
</dbReference>
<evidence type="ECO:0000313" key="8">
    <source>
        <dbReference type="Proteomes" id="UP000198372"/>
    </source>
</evidence>
<dbReference type="PROSITE" id="PS50056">
    <property type="entry name" value="TYR_PHOSPHATASE_2"/>
    <property type="match status" value="1"/>
</dbReference>
<evidence type="ECO:0000256" key="3">
    <source>
        <dbReference type="ARBA" id="ARBA00022912"/>
    </source>
</evidence>
<dbReference type="Gene3D" id="3.90.190.10">
    <property type="entry name" value="Protein tyrosine phosphatase superfamily"/>
    <property type="match status" value="1"/>
</dbReference>
<dbReference type="PRINTS" id="PR01908">
    <property type="entry name" value="ADSPHPHTASE"/>
</dbReference>
<evidence type="ECO:0000256" key="1">
    <source>
        <dbReference type="ARBA" id="ARBA00008601"/>
    </source>
</evidence>
<evidence type="ECO:0000313" key="7">
    <source>
        <dbReference type="EMBL" id="SCV69689.1"/>
    </source>
</evidence>
<organism evidence="7 8">
    <name type="scientific">Microbotryum intermedium</name>
    <dbReference type="NCBI Taxonomy" id="269621"/>
    <lineage>
        <taxon>Eukaryota</taxon>
        <taxon>Fungi</taxon>
        <taxon>Dikarya</taxon>
        <taxon>Basidiomycota</taxon>
        <taxon>Pucciniomycotina</taxon>
        <taxon>Microbotryomycetes</taxon>
        <taxon>Microbotryales</taxon>
        <taxon>Microbotryaceae</taxon>
        <taxon>Microbotryum</taxon>
    </lineage>
</organism>
<dbReference type="EMBL" id="FMSP01000005">
    <property type="protein sequence ID" value="SCV69689.1"/>
    <property type="molecule type" value="Genomic_DNA"/>
</dbReference>
<sequence>MSSYAAMSNSHLPLVPEALPQSNKENCDPSYDVDYESGLMQVAQKQPAGSAQPSRRPTGSVNPPSKLSQVNPSLFISGYDGASSLSILQQAGITHIINVTSEYEDCFPLHFIYLRLRARDKRSERLGPYFEQVSAFVLKAQQEGGRVLVHCQEGISRSATLVLAVMIINKGETLDQAFDALRTARPAVEPSPNFLRELRALERRLFGTASTRRLTPAEKASTDDLEAPEDIAEELTRLTSMAAVSEMTPSTEDHRTAIALVRGRGAHPLREIISTAVYKTFDVYARRELRDVRARAALARFFNALVVAGVFERADLRTSLQELFESEEWADFAMEDVPYAAGYARELMKQLT</sequence>
<feature type="compositionally biased region" description="Polar residues" evidence="4">
    <location>
        <begin position="43"/>
        <end position="66"/>
    </location>
</feature>
<dbReference type="InterPro" id="IPR052103">
    <property type="entry name" value="Dual_spec_Phospatases"/>
</dbReference>
<proteinExistence type="inferred from homology"/>
<dbReference type="PROSITE" id="PS50054">
    <property type="entry name" value="TYR_PHOSPHATASE_DUAL"/>
    <property type="match status" value="1"/>
</dbReference>
<dbReference type="InterPro" id="IPR016130">
    <property type="entry name" value="Tyr_Pase_AS"/>
</dbReference>
<dbReference type="OrthoDB" id="273181at2759"/>
<comment type="similarity">
    <text evidence="1">Belongs to the protein-tyrosine phosphatase family. Non-receptor class dual specificity subfamily.</text>
</comment>
<dbReference type="Pfam" id="PF00782">
    <property type="entry name" value="DSPc"/>
    <property type="match status" value="1"/>
</dbReference>
<keyword evidence="2" id="KW-0378">Hydrolase</keyword>
<keyword evidence="8" id="KW-1185">Reference proteome</keyword>
<keyword evidence="3" id="KW-0904">Protein phosphatase</keyword>
<gene>
    <name evidence="7" type="ORF">BQ2448_1083</name>
</gene>
<dbReference type="PROSITE" id="PS00383">
    <property type="entry name" value="TYR_PHOSPHATASE_1"/>
    <property type="match status" value="1"/>
</dbReference>
<feature type="compositionally biased region" description="Polar residues" evidence="4">
    <location>
        <begin position="1"/>
        <end position="11"/>
    </location>
</feature>
<dbReference type="SUPFAM" id="SSF52799">
    <property type="entry name" value="(Phosphotyrosine protein) phosphatases II"/>
    <property type="match status" value="1"/>
</dbReference>
<dbReference type="Proteomes" id="UP000198372">
    <property type="component" value="Unassembled WGS sequence"/>
</dbReference>
<evidence type="ECO:0000259" key="5">
    <source>
        <dbReference type="PROSITE" id="PS50054"/>
    </source>
</evidence>
<dbReference type="InterPro" id="IPR000387">
    <property type="entry name" value="Tyr_Pase_dom"/>
</dbReference>
<protein>
    <submittedName>
        <fullName evidence="7">BQ2448_1083 protein</fullName>
    </submittedName>
</protein>
<dbReference type="GO" id="GO:0004721">
    <property type="term" value="F:phosphoprotein phosphatase activity"/>
    <property type="evidence" value="ECO:0007669"/>
    <property type="project" value="UniProtKB-KW"/>
</dbReference>
<name>A0A238FAA0_9BASI</name>